<proteinExistence type="predicted"/>
<dbReference type="Proteomes" id="UP001500827">
    <property type="component" value="Unassembled WGS sequence"/>
</dbReference>
<accession>A0ABP7L5G2</accession>
<comment type="caution">
    <text evidence="1">The sequence shown here is derived from an EMBL/GenBank/DDBJ whole genome shotgun (WGS) entry which is preliminary data.</text>
</comment>
<keyword evidence="2" id="KW-1185">Reference proteome</keyword>
<dbReference type="RefSeq" id="WP_344698670.1">
    <property type="nucleotide sequence ID" value="NZ_BAABBM010000001.1"/>
</dbReference>
<sequence length="428" mass="46281">MTDAAPARPGRRANLLVALVSLLSVMLVLWFTVTSAAPSIPQPAAPTAEDAGAGRQAYWQLRDARGNKQGQLISLGQAQLAGLGAIASHGFRPDRLRLGIIGSELRVDASHQLPMKRWLNVVIVATASGKGFPSTRLKVGEWTLPPMLSRWALEIGRWYVKRRTEVPPLDGMVHDFSVKGGTVSAVVSLPGKMGLVDQMAGAISQDIDSSQVVKVYCELSARQKKEPSSDFAEQVRRAFSVDPAGASLPGFNRARFVALGMMLVSDRVGDFVETARDDIAKCRISPVPASIYGRYDWPKHWTLSAAIAVGAGVQLSEAVGEWKELSDSLAKQSQFAAGDPSGFSMTDLGADRSGFQTARAAADPERAAQMAQQLARARPEQLLPRELTVREESLTNPQFIQRYGGVDDPRFIARVREIDAVIANNGVR</sequence>
<dbReference type="EMBL" id="BAABBM010000001">
    <property type="protein sequence ID" value="GAA3893507.1"/>
    <property type="molecule type" value="Genomic_DNA"/>
</dbReference>
<evidence type="ECO:0000313" key="1">
    <source>
        <dbReference type="EMBL" id="GAA3893507.1"/>
    </source>
</evidence>
<organism evidence="1 2">
    <name type="scientific">Sphingomonas limnosediminicola</name>
    <dbReference type="NCBI Taxonomy" id="940133"/>
    <lineage>
        <taxon>Bacteria</taxon>
        <taxon>Pseudomonadati</taxon>
        <taxon>Pseudomonadota</taxon>
        <taxon>Alphaproteobacteria</taxon>
        <taxon>Sphingomonadales</taxon>
        <taxon>Sphingomonadaceae</taxon>
        <taxon>Sphingomonas</taxon>
    </lineage>
</organism>
<evidence type="ECO:0000313" key="2">
    <source>
        <dbReference type="Proteomes" id="UP001500827"/>
    </source>
</evidence>
<name>A0ABP7L5G2_9SPHN</name>
<gene>
    <name evidence="1" type="ORF">GCM10022276_10880</name>
</gene>
<protein>
    <submittedName>
        <fullName evidence="1">Uncharacterized protein</fullName>
    </submittedName>
</protein>
<reference evidence="2" key="1">
    <citation type="journal article" date="2019" name="Int. J. Syst. Evol. Microbiol.">
        <title>The Global Catalogue of Microorganisms (GCM) 10K type strain sequencing project: providing services to taxonomists for standard genome sequencing and annotation.</title>
        <authorList>
            <consortium name="The Broad Institute Genomics Platform"/>
            <consortium name="The Broad Institute Genome Sequencing Center for Infectious Disease"/>
            <person name="Wu L."/>
            <person name="Ma J."/>
        </authorList>
    </citation>
    <scope>NUCLEOTIDE SEQUENCE [LARGE SCALE GENOMIC DNA]</scope>
    <source>
        <strain evidence="2">JCM 17543</strain>
    </source>
</reference>